<comment type="caution">
    <text evidence="1">The sequence shown here is derived from an EMBL/GenBank/DDBJ whole genome shotgun (WGS) entry which is preliminary data.</text>
</comment>
<dbReference type="EMBL" id="MPUH01000625">
    <property type="protein sequence ID" value="OMJ76567.1"/>
    <property type="molecule type" value="Genomic_DNA"/>
</dbReference>
<name>A0A1R2BIF7_9CILI</name>
<dbReference type="AlphaFoldDB" id="A0A1R2BIF7"/>
<reference evidence="1 2" key="1">
    <citation type="submission" date="2016-11" db="EMBL/GenBank/DDBJ databases">
        <title>The macronuclear genome of Stentor coeruleus: a giant cell with tiny introns.</title>
        <authorList>
            <person name="Slabodnick M."/>
            <person name="Ruby J.G."/>
            <person name="Reiff S.B."/>
            <person name="Swart E.C."/>
            <person name="Gosai S."/>
            <person name="Prabakaran S."/>
            <person name="Witkowska E."/>
            <person name="Larue G.E."/>
            <person name="Fisher S."/>
            <person name="Freeman R.M."/>
            <person name="Gunawardena J."/>
            <person name="Chu W."/>
            <person name="Stover N.A."/>
            <person name="Gregory B.D."/>
            <person name="Nowacki M."/>
            <person name="Derisi J."/>
            <person name="Roy S.W."/>
            <person name="Marshall W.F."/>
            <person name="Sood P."/>
        </authorList>
    </citation>
    <scope>NUCLEOTIDE SEQUENCE [LARGE SCALE GENOMIC DNA]</scope>
    <source>
        <strain evidence="1">WM001</strain>
    </source>
</reference>
<sequence length="342" mass="40186">MNRTQDLLLNRELYGGQLNQNYITRWNERKITEETERKASALWIQASGNILACISSLRRLKIYDFQKHFALVYFSPYDIQVFKAWFTGRTLYFIAGKENCYKIYKFSLDKNILKPEVLFDNIKNIEDTDVIQDCVVIQNDDEYEIFDLRNSTKNKIKGKGTSRYCKGFILCWDQNNFIEIIKISTQTFYKINSFTEIIENIIFLDIVQDTLLIFLETFKLITYNIMTKDIKDFYLNNPSQYFEIESSGESVMQLENNSLILFTPFPVFINTNQEIVMISDNGPNIFVLCEDRVLVISKSNYEVCIVEIKENCYAIGCNEIADEFYVANDMGMWGYEQSIVFE</sequence>
<keyword evidence="2" id="KW-1185">Reference proteome</keyword>
<evidence type="ECO:0000313" key="2">
    <source>
        <dbReference type="Proteomes" id="UP000187209"/>
    </source>
</evidence>
<protein>
    <submittedName>
        <fullName evidence="1">Uncharacterized protein</fullName>
    </submittedName>
</protein>
<dbReference type="Proteomes" id="UP000187209">
    <property type="component" value="Unassembled WGS sequence"/>
</dbReference>
<gene>
    <name evidence="1" type="ORF">SteCoe_24059</name>
</gene>
<organism evidence="1 2">
    <name type="scientific">Stentor coeruleus</name>
    <dbReference type="NCBI Taxonomy" id="5963"/>
    <lineage>
        <taxon>Eukaryota</taxon>
        <taxon>Sar</taxon>
        <taxon>Alveolata</taxon>
        <taxon>Ciliophora</taxon>
        <taxon>Postciliodesmatophora</taxon>
        <taxon>Heterotrichea</taxon>
        <taxon>Heterotrichida</taxon>
        <taxon>Stentoridae</taxon>
        <taxon>Stentor</taxon>
    </lineage>
</organism>
<accession>A0A1R2BIF7</accession>
<dbReference type="SUPFAM" id="SSF50960">
    <property type="entry name" value="TolB, C-terminal domain"/>
    <property type="match status" value="1"/>
</dbReference>
<evidence type="ECO:0000313" key="1">
    <source>
        <dbReference type="EMBL" id="OMJ76567.1"/>
    </source>
</evidence>
<proteinExistence type="predicted"/>